<feature type="compositionally biased region" description="Polar residues" evidence="2">
    <location>
        <begin position="93"/>
        <end position="103"/>
    </location>
</feature>
<dbReference type="SMART" id="SM00360">
    <property type="entry name" value="RRM"/>
    <property type="match status" value="2"/>
</dbReference>
<sequence>MTGFDTELDALFKSSAGTSATASRPKNQPSVEPNATVSPDSKSSKRKHEKSVAFADKEGAKRRRKDGTERKSNESSGDAIEDDNHRREPKLPKTSTSALANSRTNRKSSTKKLDSESESESDCDAPPPIHESLAQKGENEKPRRKKNIPEGETTEQKDARTIFIGNLPASVAKSSARKALHKHVIRCLTASYPDHPKPKIESSRFRSVAFKTPTSKLPSDTLSPALSKPKPDTPSSEHNRTRAAEWRAAQDPEGAAHKVFQTPAQKKKTAYITGALHESASSSASAYVVFAYPPMEGDEPTWDPVEVAMRAVQACNGSSFMDRTLRVDRVQRMSGEEEGGKADPRTMVFIGNLDFEVDEEAVRALFEKLIEKERGKPDAQKAEPDDEDSSSEDGESEGEIQDEEDEEGGGREDQDDSEASEEDESRLALSGVRTASSATGWVRNVRIIRDKDTQLGKGFGYVQFIDRASADEILAMAPGTIKLAKRKLRIQRCKTLPGAKLQRSKVSPRADKTNSKPSEKDKSPRKPGRERQRPSAALPTIPTIPRADPGFGERIRSLSKQERKSVKASDADRVARRLAKKKTKLLSARGARKAEARSKTSILGSRAGPKSKKPKFGKSGKRERSDKAILKKNAHDAHFDLILASNRDEFFSRPTIPADWHNFNHPDASDKDVLSGRDGTAGGTWLGINKKGDLALLTNITESTGPYATSRGELVSSFLSLGFSLEEPDADRLSTYVSSLLAKQHSYAGFNLLLLSPSGFQNNYQGVLVTNSGGGGQITSRPLSEQECLACGLSNANDIHTSTDSEWPKVSQGKQLFTEVVTRDYATQDDLVDALCKVMGVENPTRPTTRYQLRTTISVPPIAVQPIAWSKSVDPRYEPPVTTGEVPASRNLASEPFQDYYGTRLTSVVLVRRDGQVMFVERDTWVQEEQGAEPIKHPGTESERRFHFTIKR</sequence>
<feature type="region of interest" description="Disordered" evidence="2">
    <location>
        <begin position="212"/>
        <end position="256"/>
    </location>
</feature>
<name>A0A5N5QHY4_9AGAM</name>
<feature type="compositionally biased region" description="Basic residues" evidence="2">
    <location>
        <begin position="609"/>
        <end position="619"/>
    </location>
</feature>
<accession>A0A5N5QHY4</accession>
<dbReference type="Gene3D" id="3.30.70.330">
    <property type="match status" value="2"/>
</dbReference>
<dbReference type="SUPFAM" id="SSF54928">
    <property type="entry name" value="RNA-binding domain, RBD"/>
    <property type="match status" value="2"/>
</dbReference>
<gene>
    <name evidence="4" type="ORF">CTheo_5464</name>
</gene>
<comment type="caution">
    <text evidence="4">The sequence shown here is derived from an EMBL/GenBank/DDBJ whole genome shotgun (WGS) entry which is preliminary data.</text>
</comment>
<keyword evidence="5" id="KW-1185">Reference proteome</keyword>
<feature type="region of interest" description="Disordered" evidence="2">
    <location>
        <begin position="494"/>
        <end position="552"/>
    </location>
</feature>
<dbReference type="AlphaFoldDB" id="A0A5N5QHY4"/>
<feature type="compositionally biased region" description="Basic and acidic residues" evidence="2">
    <location>
        <begin position="229"/>
        <end position="256"/>
    </location>
</feature>
<dbReference type="InterPro" id="IPR012677">
    <property type="entry name" value="Nucleotide-bd_a/b_plait_sf"/>
</dbReference>
<feature type="region of interest" description="Disordered" evidence="2">
    <location>
        <begin position="930"/>
        <end position="952"/>
    </location>
</feature>
<protein>
    <submittedName>
        <fullName evidence="4">Ser/Thr-rich protein T10 in DGCR region</fullName>
    </submittedName>
</protein>
<dbReference type="OrthoDB" id="442677at2759"/>
<dbReference type="GO" id="GO:0005794">
    <property type="term" value="C:Golgi apparatus"/>
    <property type="evidence" value="ECO:0007669"/>
    <property type="project" value="TreeGrafter"/>
</dbReference>
<feature type="compositionally biased region" description="Basic and acidic residues" evidence="2">
    <location>
        <begin position="374"/>
        <end position="383"/>
    </location>
</feature>
<keyword evidence="1" id="KW-0694">RNA-binding</keyword>
<proteinExistence type="predicted"/>
<dbReference type="InterPro" id="IPR008551">
    <property type="entry name" value="TANGO2"/>
</dbReference>
<feature type="compositionally biased region" description="Acidic residues" evidence="2">
    <location>
        <begin position="384"/>
        <end position="424"/>
    </location>
</feature>
<dbReference type="PROSITE" id="PS50102">
    <property type="entry name" value="RRM"/>
    <property type="match status" value="1"/>
</dbReference>
<feature type="domain" description="RRM" evidence="3">
    <location>
        <begin position="346"/>
        <end position="495"/>
    </location>
</feature>
<dbReference type="InterPro" id="IPR000504">
    <property type="entry name" value="RRM_dom"/>
</dbReference>
<reference evidence="4 5" key="1">
    <citation type="journal article" date="2019" name="Fungal Biol. Biotechnol.">
        <title>Draft genome sequence of fastidious pathogen Ceratobasidium theobromae, which causes vascular-streak dieback in Theobroma cacao.</title>
        <authorList>
            <person name="Ali S.S."/>
            <person name="Asman A."/>
            <person name="Shao J."/>
            <person name="Firmansyah A.P."/>
            <person name="Susilo A.W."/>
            <person name="Rosmana A."/>
            <person name="McMahon P."/>
            <person name="Junaid M."/>
            <person name="Guest D."/>
            <person name="Kheng T.Y."/>
            <person name="Meinhardt L.W."/>
            <person name="Bailey B.A."/>
        </authorList>
    </citation>
    <scope>NUCLEOTIDE SEQUENCE [LARGE SCALE GENOMIC DNA]</scope>
    <source>
        <strain evidence="4 5">CT2</strain>
    </source>
</reference>
<evidence type="ECO:0000259" key="3">
    <source>
        <dbReference type="PROSITE" id="PS50102"/>
    </source>
</evidence>
<evidence type="ECO:0000313" key="4">
    <source>
        <dbReference type="EMBL" id="KAB5591081.1"/>
    </source>
</evidence>
<evidence type="ECO:0000256" key="1">
    <source>
        <dbReference type="PROSITE-ProRule" id="PRU00176"/>
    </source>
</evidence>
<feature type="compositionally biased region" description="Basic and acidic residues" evidence="2">
    <location>
        <begin position="934"/>
        <end position="946"/>
    </location>
</feature>
<feature type="region of interest" description="Disordered" evidence="2">
    <location>
        <begin position="582"/>
        <end position="625"/>
    </location>
</feature>
<feature type="region of interest" description="Disordered" evidence="2">
    <location>
        <begin position="374"/>
        <end position="433"/>
    </location>
</feature>
<feature type="region of interest" description="Disordered" evidence="2">
    <location>
        <begin position="1"/>
        <end position="161"/>
    </location>
</feature>
<feature type="compositionally biased region" description="Polar residues" evidence="2">
    <location>
        <begin position="15"/>
        <end position="41"/>
    </location>
</feature>
<organism evidence="4 5">
    <name type="scientific">Ceratobasidium theobromae</name>
    <dbReference type="NCBI Taxonomy" id="1582974"/>
    <lineage>
        <taxon>Eukaryota</taxon>
        <taxon>Fungi</taxon>
        <taxon>Dikarya</taxon>
        <taxon>Basidiomycota</taxon>
        <taxon>Agaricomycotina</taxon>
        <taxon>Agaricomycetes</taxon>
        <taxon>Cantharellales</taxon>
        <taxon>Ceratobasidiaceae</taxon>
        <taxon>Ceratobasidium</taxon>
    </lineage>
</organism>
<dbReference type="GO" id="GO:0009306">
    <property type="term" value="P:protein secretion"/>
    <property type="evidence" value="ECO:0007669"/>
    <property type="project" value="TreeGrafter"/>
</dbReference>
<dbReference type="GO" id="GO:0003723">
    <property type="term" value="F:RNA binding"/>
    <property type="evidence" value="ECO:0007669"/>
    <property type="project" value="UniProtKB-UniRule"/>
</dbReference>
<dbReference type="InterPro" id="IPR035979">
    <property type="entry name" value="RBD_domain_sf"/>
</dbReference>
<feature type="compositionally biased region" description="Polar residues" evidence="2">
    <location>
        <begin position="212"/>
        <end position="224"/>
    </location>
</feature>
<dbReference type="Pfam" id="PF05742">
    <property type="entry name" value="TANGO2"/>
    <property type="match status" value="1"/>
</dbReference>
<dbReference type="PANTHER" id="PTHR17985">
    <property type="entry name" value="SER/THR-RICH PROTEIN T10 IN DGCR REGION"/>
    <property type="match status" value="1"/>
</dbReference>
<dbReference type="GO" id="GO:0007030">
    <property type="term" value="P:Golgi organization"/>
    <property type="evidence" value="ECO:0007669"/>
    <property type="project" value="TreeGrafter"/>
</dbReference>
<dbReference type="Proteomes" id="UP000383932">
    <property type="component" value="Unassembled WGS sequence"/>
</dbReference>
<dbReference type="PANTHER" id="PTHR17985:SF8">
    <property type="entry name" value="TRANSPORT AND GOLGI ORGANIZATION PROTEIN 2 HOMOLOG"/>
    <property type="match status" value="1"/>
</dbReference>
<evidence type="ECO:0000256" key="2">
    <source>
        <dbReference type="SAM" id="MobiDB-lite"/>
    </source>
</evidence>
<evidence type="ECO:0000313" key="5">
    <source>
        <dbReference type="Proteomes" id="UP000383932"/>
    </source>
</evidence>
<feature type="compositionally biased region" description="Basic and acidic residues" evidence="2">
    <location>
        <begin position="82"/>
        <end position="91"/>
    </location>
</feature>
<dbReference type="Pfam" id="PF00076">
    <property type="entry name" value="RRM_1"/>
    <property type="match status" value="1"/>
</dbReference>
<dbReference type="EMBL" id="SSOP01000124">
    <property type="protein sequence ID" value="KAB5591081.1"/>
    <property type="molecule type" value="Genomic_DNA"/>
</dbReference>
<feature type="compositionally biased region" description="Basic and acidic residues" evidence="2">
    <location>
        <begin position="508"/>
        <end position="533"/>
    </location>
</feature>